<organism evidence="8 9">
    <name type="scientific">Latilactobacillus graminis DSM 20719</name>
    <dbReference type="NCBI Taxonomy" id="1423752"/>
    <lineage>
        <taxon>Bacteria</taxon>
        <taxon>Bacillati</taxon>
        <taxon>Bacillota</taxon>
        <taxon>Bacilli</taxon>
        <taxon>Lactobacillales</taxon>
        <taxon>Lactobacillaceae</taxon>
        <taxon>Latilactobacillus</taxon>
    </lineage>
</organism>
<dbReference type="InterPro" id="IPR011701">
    <property type="entry name" value="MFS"/>
</dbReference>
<dbReference type="SUPFAM" id="SSF103473">
    <property type="entry name" value="MFS general substrate transporter"/>
    <property type="match status" value="1"/>
</dbReference>
<comment type="caution">
    <text evidence="8">The sequence shown here is derived from an EMBL/GenBank/DDBJ whole genome shotgun (WGS) entry which is preliminary data.</text>
</comment>
<dbReference type="GO" id="GO:0005886">
    <property type="term" value="C:plasma membrane"/>
    <property type="evidence" value="ECO:0007669"/>
    <property type="project" value="UniProtKB-SubCell"/>
</dbReference>
<dbReference type="InterPro" id="IPR036259">
    <property type="entry name" value="MFS_trans_sf"/>
</dbReference>
<keyword evidence="3 6" id="KW-0812">Transmembrane</keyword>
<feature type="transmembrane region" description="Helical" evidence="6">
    <location>
        <begin position="84"/>
        <end position="103"/>
    </location>
</feature>
<dbReference type="PROSITE" id="PS50850">
    <property type="entry name" value="MFS"/>
    <property type="match status" value="1"/>
</dbReference>
<dbReference type="AlphaFoldDB" id="A0AA89I1B2"/>
<evidence type="ECO:0000313" key="8">
    <source>
        <dbReference type="EMBL" id="KRM23768.1"/>
    </source>
</evidence>
<dbReference type="Proteomes" id="UP000050823">
    <property type="component" value="Unassembled WGS sequence"/>
</dbReference>
<feature type="transmembrane region" description="Helical" evidence="6">
    <location>
        <begin position="235"/>
        <end position="253"/>
    </location>
</feature>
<feature type="transmembrane region" description="Helical" evidence="6">
    <location>
        <begin position="174"/>
        <end position="191"/>
    </location>
</feature>
<dbReference type="GO" id="GO:0046943">
    <property type="term" value="F:carboxylic acid transmembrane transporter activity"/>
    <property type="evidence" value="ECO:0007669"/>
    <property type="project" value="TreeGrafter"/>
</dbReference>
<evidence type="ECO:0000256" key="6">
    <source>
        <dbReference type="SAM" id="Phobius"/>
    </source>
</evidence>
<evidence type="ECO:0000256" key="3">
    <source>
        <dbReference type="ARBA" id="ARBA00022692"/>
    </source>
</evidence>
<evidence type="ECO:0000256" key="2">
    <source>
        <dbReference type="ARBA" id="ARBA00022448"/>
    </source>
</evidence>
<feature type="transmembrane region" description="Helical" evidence="6">
    <location>
        <begin position="273"/>
        <end position="292"/>
    </location>
</feature>
<dbReference type="Gene3D" id="1.20.1250.20">
    <property type="entry name" value="MFS general substrate transporter like domains"/>
    <property type="match status" value="1"/>
</dbReference>
<feature type="transmembrane region" description="Helical" evidence="6">
    <location>
        <begin position="395"/>
        <end position="416"/>
    </location>
</feature>
<keyword evidence="5 6" id="KW-0472">Membrane</keyword>
<dbReference type="Pfam" id="PF07690">
    <property type="entry name" value="MFS_1"/>
    <property type="match status" value="1"/>
</dbReference>
<sequence length="426" mass="45463">MSTAVSSEKALVKQYSPLATAAGIGSMLGSGVIVGLSATITVWQNGLGLTNGQVGIISGALTFAIAIGSLLAGQISKMVGLIKAFNWLNLIYAIGAVLCIFSNSFGLLLAGVIIMGLASGADLPISLTVVSHDAPDESTSASLVSSTQIFWQVGVFISYICSFIVSSMAGATGARIVFAILAAFAFITWLWRTFSAKFKQFHDEGNARQASRKEQGDGKTVSVMSVLFGKEKQKYLGFFFAILIFYVCWNLLANTWGQFQTFTLVKAHATQSFATGAGIVLNVISLITTMIFASVAGGKYRNKAFVIGVLVQFIAMIGLAISNSGLWPIVAAIACYNVGNPVAGEAIYKVWTQESFPVETRASLQGFINGFSRICCGLFAFITPILVLPEHIKTTMFGFAGIVVVSFIAGLVMMRLQKKYRTEDQL</sequence>
<feature type="domain" description="Major facilitator superfamily (MFS) profile" evidence="7">
    <location>
        <begin position="15"/>
        <end position="418"/>
    </location>
</feature>
<evidence type="ECO:0000256" key="5">
    <source>
        <dbReference type="ARBA" id="ARBA00023136"/>
    </source>
</evidence>
<reference evidence="8 9" key="1">
    <citation type="journal article" date="2015" name="Genome Announc.">
        <title>Expanding the biotechnology potential of lactobacilli through comparative genomics of 213 strains and associated genera.</title>
        <authorList>
            <person name="Sun Z."/>
            <person name="Harris H.M."/>
            <person name="McCann A."/>
            <person name="Guo C."/>
            <person name="Argimon S."/>
            <person name="Zhang W."/>
            <person name="Yang X."/>
            <person name="Jeffery I.B."/>
            <person name="Cooney J.C."/>
            <person name="Kagawa T.F."/>
            <person name="Liu W."/>
            <person name="Song Y."/>
            <person name="Salvetti E."/>
            <person name="Wrobel A."/>
            <person name="Rasinkangas P."/>
            <person name="Parkhill J."/>
            <person name="Rea M.C."/>
            <person name="O'Sullivan O."/>
            <person name="Ritari J."/>
            <person name="Douillard F.P."/>
            <person name="Paul Ross R."/>
            <person name="Yang R."/>
            <person name="Briner A.E."/>
            <person name="Felis G.E."/>
            <person name="de Vos W.M."/>
            <person name="Barrangou R."/>
            <person name="Klaenhammer T.R."/>
            <person name="Caufield P.W."/>
            <person name="Cui Y."/>
            <person name="Zhang H."/>
            <person name="O'Toole P.W."/>
        </authorList>
    </citation>
    <scope>NUCLEOTIDE SEQUENCE [LARGE SCALE GENOMIC DNA]</scope>
    <source>
        <strain evidence="8 9">DSM 20719</strain>
    </source>
</reference>
<dbReference type="InterPro" id="IPR020846">
    <property type="entry name" value="MFS_dom"/>
</dbReference>
<feature type="transmembrane region" description="Helical" evidence="6">
    <location>
        <begin position="149"/>
        <end position="168"/>
    </location>
</feature>
<name>A0AA89I1B2_9LACO</name>
<gene>
    <name evidence="8" type="ORF">FC90_GL001451</name>
</gene>
<keyword evidence="2" id="KW-0813">Transport</keyword>
<proteinExistence type="predicted"/>
<evidence type="ECO:0000313" key="9">
    <source>
        <dbReference type="Proteomes" id="UP000050823"/>
    </source>
</evidence>
<comment type="subcellular location">
    <subcellularLocation>
        <location evidence="1">Cell membrane</location>
        <topology evidence="1">Multi-pass membrane protein</topology>
    </subcellularLocation>
</comment>
<accession>A0AA89I1B2</accession>
<keyword evidence="8" id="KW-0762">Sugar transport</keyword>
<feature type="transmembrane region" description="Helical" evidence="6">
    <location>
        <begin position="21"/>
        <end position="43"/>
    </location>
</feature>
<keyword evidence="4 6" id="KW-1133">Transmembrane helix</keyword>
<evidence type="ECO:0000259" key="7">
    <source>
        <dbReference type="PROSITE" id="PS50850"/>
    </source>
</evidence>
<dbReference type="PANTHER" id="PTHR23508:SF10">
    <property type="entry name" value="CARBOXYLIC ACID TRANSPORTER PROTEIN HOMOLOG"/>
    <property type="match status" value="1"/>
</dbReference>
<protein>
    <submittedName>
        <fullName evidence="8">Sugar transport protein</fullName>
    </submittedName>
</protein>
<feature type="transmembrane region" description="Helical" evidence="6">
    <location>
        <begin position="371"/>
        <end position="389"/>
    </location>
</feature>
<evidence type="ECO:0000256" key="1">
    <source>
        <dbReference type="ARBA" id="ARBA00004651"/>
    </source>
</evidence>
<dbReference type="EMBL" id="AYZB01000007">
    <property type="protein sequence ID" value="KRM23768.1"/>
    <property type="molecule type" value="Genomic_DNA"/>
</dbReference>
<feature type="transmembrane region" description="Helical" evidence="6">
    <location>
        <begin position="55"/>
        <end position="72"/>
    </location>
</feature>
<dbReference type="RefSeq" id="WP_057907952.1">
    <property type="nucleotide sequence ID" value="NZ_AYZB01000007.1"/>
</dbReference>
<feature type="transmembrane region" description="Helical" evidence="6">
    <location>
        <begin position="304"/>
        <end position="321"/>
    </location>
</feature>
<dbReference type="PANTHER" id="PTHR23508">
    <property type="entry name" value="CARBOXYLIC ACID TRANSPORTER PROTEIN HOMOLOG"/>
    <property type="match status" value="1"/>
</dbReference>
<evidence type="ECO:0000256" key="4">
    <source>
        <dbReference type="ARBA" id="ARBA00022989"/>
    </source>
</evidence>